<reference evidence="2" key="1">
    <citation type="submission" date="2023-02" db="EMBL/GenBank/DDBJ databases">
        <title>Complete genome sequence of Lactobacillus ruminis CACC888 isolated from Pig feces.</title>
        <authorList>
            <person name="Park S."/>
            <person name="Park M.A."/>
            <person name="Kim D.-H."/>
            <person name="Kim Y."/>
        </authorList>
    </citation>
    <scope>NUCLEOTIDE SEQUENCE</scope>
    <source>
        <strain evidence="2">CACC888</strain>
    </source>
</reference>
<gene>
    <name evidence="2" type="ORF">PSR59_08940</name>
</gene>
<dbReference type="RefSeq" id="WP_270350943.1">
    <property type="nucleotide sequence ID" value="NZ_CP117692.1"/>
</dbReference>
<dbReference type="Proteomes" id="UP001222683">
    <property type="component" value="Chromosome"/>
</dbReference>
<evidence type="ECO:0000313" key="2">
    <source>
        <dbReference type="EMBL" id="WDC81749.1"/>
    </source>
</evidence>
<protein>
    <submittedName>
        <fullName evidence="2">Uncharacterized protein</fullName>
    </submittedName>
</protein>
<proteinExistence type="predicted"/>
<dbReference type="AlphaFoldDB" id="A0AAQ3AT95"/>
<feature type="region of interest" description="Disordered" evidence="1">
    <location>
        <begin position="1"/>
        <end position="37"/>
    </location>
</feature>
<accession>A0AAQ3AT95</accession>
<evidence type="ECO:0000313" key="3">
    <source>
        <dbReference type="Proteomes" id="UP001222683"/>
    </source>
</evidence>
<dbReference type="EMBL" id="CP117692">
    <property type="protein sequence ID" value="WDC81749.1"/>
    <property type="molecule type" value="Genomic_DNA"/>
</dbReference>
<evidence type="ECO:0000256" key="1">
    <source>
        <dbReference type="SAM" id="MobiDB-lite"/>
    </source>
</evidence>
<organism evidence="2 3">
    <name type="scientific">Ligilactobacillus ruminis</name>
    <dbReference type="NCBI Taxonomy" id="1623"/>
    <lineage>
        <taxon>Bacteria</taxon>
        <taxon>Bacillati</taxon>
        <taxon>Bacillota</taxon>
        <taxon>Bacilli</taxon>
        <taxon>Lactobacillales</taxon>
        <taxon>Lactobacillaceae</taxon>
        <taxon>Ligilactobacillus</taxon>
    </lineage>
</organism>
<name>A0AAQ3AT95_9LACO</name>
<sequence length="59" mass="7394">MLSKELARKYYQERIDSESNKPDYTEEERRLQKERAKELKDYIEKLRREKPERLKSKHP</sequence>